<dbReference type="Proteomes" id="UP000694422">
    <property type="component" value="Unplaced"/>
</dbReference>
<evidence type="ECO:0000313" key="6">
    <source>
        <dbReference type="Proteomes" id="UP000694422"/>
    </source>
</evidence>
<keyword evidence="3" id="KW-0812">Transmembrane</keyword>
<evidence type="ECO:0000256" key="2">
    <source>
        <dbReference type="ARBA" id="ARBA00006375"/>
    </source>
</evidence>
<dbReference type="Ensembl" id="ENSSDAT00000030639.1">
    <property type="protein sequence ID" value="ENSSDAP00000026797.1"/>
    <property type="gene ID" value="ENSSDAG00000024310.1"/>
</dbReference>
<keyword evidence="6" id="KW-1185">Reference proteome</keyword>
<keyword evidence="4" id="KW-0472">Membrane</keyword>
<accession>A0A8C9UW42</accession>
<sequence>MVSPTASDVHPTMGIKIVSAGVSACLADVITFPLDTAKVRLQVASQRRMAGGLGAERGPPAMVCSHLPSLWEALPLSQHH</sequence>
<evidence type="ECO:0000313" key="5">
    <source>
        <dbReference type="Ensembl" id="ENSSDAP00000026797.1"/>
    </source>
</evidence>
<reference evidence="5" key="1">
    <citation type="submission" date="2025-08" db="UniProtKB">
        <authorList>
            <consortium name="Ensembl"/>
        </authorList>
    </citation>
    <scope>IDENTIFICATION</scope>
</reference>
<dbReference type="InterPro" id="IPR023395">
    <property type="entry name" value="MCP_dom_sf"/>
</dbReference>
<dbReference type="GO" id="GO:0016020">
    <property type="term" value="C:membrane"/>
    <property type="evidence" value="ECO:0007669"/>
    <property type="project" value="UniProtKB-SubCell"/>
</dbReference>
<name>A0A8C9UW42_SPEDA</name>
<proteinExistence type="inferred from homology"/>
<organism evidence="5 6">
    <name type="scientific">Spermophilus dauricus</name>
    <name type="common">Daurian ground squirrel</name>
    <dbReference type="NCBI Taxonomy" id="99837"/>
    <lineage>
        <taxon>Eukaryota</taxon>
        <taxon>Metazoa</taxon>
        <taxon>Chordata</taxon>
        <taxon>Craniata</taxon>
        <taxon>Vertebrata</taxon>
        <taxon>Euteleostomi</taxon>
        <taxon>Mammalia</taxon>
        <taxon>Eutheria</taxon>
        <taxon>Euarchontoglires</taxon>
        <taxon>Glires</taxon>
        <taxon>Rodentia</taxon>
        <taxon>Sciuromorpha</taxon>
        <taxon>Sciuridae</taxon>
        <taxon>Xerinae</taxon>
        <taxon>Marmotini</taxon>
        <taxon>Spermophilus</taxon>
    </lineage>
</organism>
<evidence type="ECO:0000256" key="1">
    <source>
        <dbReference type="ARBA" id="ARBA00004141"/>
    </source>
</evidence>
<comment type="similarity">
    <text evidence="2">Belongs to the mitochondrial carrier (TC 2.A.29) family.</text>
</comment>
<evidence type="ECO:0008006" key="7">
    <source>
        <dbReference type="Google" id="ProtNLM"/>
    </source>
</evidence>
<dbReference type="InterPro" id="IPR018108">
    <property type="entry name" value="MCP_transmembrane"/>
</dbReference>
<dbReference type="Gene3D" id="1.50.40.10">
    <property type="entry name" value="Mitochondrial carrier domain"/>
    <property type="match status" value="1"/>
</dbReference>
<evidence type="ECO:0000256" key="4">
    <source>
        <dbReference type="ARBA" id="ARBA00023136"/>
    </source>
</evidence>
<protein>
    <recommendedName>
        <fullName evidence="7">UCP 1</fullName>
    </recommendedName>
</protein>
<dbReference type="SUPFAM" id="SSF103506">
    <property type="entry name" value="Mitochondrial carrier"/>
    <property type="match status" value="1"/>
</dbReference>
<evidence type="ECO:0000256" key="3">
    <source>
        <dbReference type="ARBA" id="ARBA00022692"/>
    </source>
</evidence>
<dbReference type="AlphaFoldDB" id="A0A8C9UW42"/>
<comment type="subcellular location">
    <subcellularLocation>
        <location evidence="1">Membrane</location>
        <topology evidence="1">Multi-pass membrane protein</topology>
    </subcellularLocation>
</comment>
<reference evidence="5" key="2">
    <citation type="submission" date="2025-09" db="UniProtKB">
        <authorList>
            <consortium name="Ensembl"/>
        </authorList>
    </citation>
    <scope>IDENTIFICATION</scope>
</reference>
<dbReference type="Pfam" id="PF00153">
    <property type="entry name" value="Mito_carr"/>
    <property type="match status" value="1"/>
</dbReference>